<organism evidence="2 3">
    <name type="scientific">Dreissena polymorpha</name>
    <name type="common">Zebra mussel</name>
    <name type="synonym">Mytilus polymorpha</name>
    <dbReference type="NCBI Taxonomy" id="45954"/>
    <lineage>
        <taxon>Eukaryota</taxon>
        <taxon>Metazoa</taxon>
        <taxon>Spiralia</taxon>
        <taxon>Lophotrochozoa</taxon>
        <taxon>Mollusca</taxon>
        <taxon>Bivalvia</taxon>
        <taxon>Autobranchia</taxon>
        <taxon>Heteroconchia</taxon>
        <taxon>Euheterodonta</taxon>
        <taxon>Imparidentia</taxon>
        <taxon>Neoheterodontei</taxon>
        <taxon>Myida</taxon>
        <taxon>Dreissenoidea</taxon>
        <taxon>Dreissenidae</taxon>
        <taxon>Dreissena</taxon>
    </lineage>
</organism>
<accession>A0A9D4QUC4</accession>
<dbReference type="EMBL" id="JAIWYP010000004">
    <property type="protein sequence ID" value="KAH3843809.1"/>
    <property type="molecule type" value="Genomic_DNA"/>
</dbReference>
<evidence type="ECO:0000313" key="2">
    <source>
        <dbReference type="EMBL" id="KAH3843809.1"/>
    </source>
</evidence>
<feature type="region of interest" description="Disordered" evidence="1">
    <location>
        <begin position="28"/>
        <end position="47"/>
    </location>
</feature>
<protein>
    <submittedName>
        <fullName evidence="2">Uncharacterized protein</fullName>
    </submittedName>
</protein>
<proteinExistence type="predicted"/>
<dbReference type="Proteomes" id="UP000828390">
    <property type="component" value="Unassembled WGS sequence"/>
</dbReference>
<evidence type="ECO:0000313" key="3">
    <source>
        <dbReference type="Proteomes" id="UP000828390"/>
    </source>
</evidence>
<name>A0A9D4QUC4_DREPO</name>
<reference evidence="2" key="2">
    <citation type="submission" date="2020-11" db="EMBL/GenBank/DDBJ databases">
        <authorList>
            <person name="McCartney M.A."/>
            <person name="Auch B."/>
            <person name="Kono T."/>
            <person name="Mallez S."/>
            <person name="Becker A."/>
            <person name="Gohl D.M."/>
            <person name="Silverstein K.A.T."/>
            <person name="Koren S."/>
            <person name="Bechman K.B."/>
            <person name="Herman A."/>
            <person name="Abrahante J.E."/>
            <person name="Garbe J."/>
        </authorList>
    </citation>
    <scope>NUCLEOTIDE SEQUENCE</scope>
    <source>
        <strain evidence="2">Duluth1</strain>
        <tissue evidence="2">Whole animal</tissue>
    </source>
</reference>
<sequence>MTCELTKNDVRVDQKTCELTTLRVDKRARSTERRQQQKNLELQQESDDLRTRLNSVYGAKLPDKNSNIAESVTLTGQLNLRKVSDDLEMSIRAAEK</sequence>
<dbReference type="AlphaFoldDB" id="A0A9D4QUC4"/>
<gene>
    <name evidence="2" type="ORF">DPMN_117340</name>
</gene>
<evidence type="ECO:0000256" key="1">
    <source>
        <dbReference type="SAM" id="MobiDB-lite"/>
    </source>
</evidence>
<comment type="caution">
    <text evidence="2">The sequence shown here is derived from an EMBL/GenBank/DDBJ whole genome shotgun (WGS) entry which is preliminary data.</text>
</comment>
<keyword evidence="3" id="KW-1185">Reference proteome</keyword>
<reference evidence="2" key="1">
    <citation type="journal article" date="2019" name="bioRxiv">
        <title>The Genome of the Zebra Mussel, Dreissena polymorpha: A Resource for Invasive Species Research.</title>
        <authorList>
            <person name="McCartney M.A."/>
            <person name="Auch B."/>
            <person name="Kono T."/>
            <person name="Mallez S."/>
            <person name="Zhang Y."/>
            <person name="Obille A."/>
            <person name="Becker A."/>
            <person name="Abrahante J.E."/>
            <person name="Garbe J."/>
            <person name="Badalamenti J.P."/>
            <person name="Herman A."/>
            <person name="Mangelson H."/>
            <person name="Liachko I."/>
            <person name="Sullivan S."/>
            <person name="Sone E.D."/>
            <person name="Koren S."/>
            <person name="Silverstein K.A.T."/>
            <person name="Beckman K.B."/>
            <person name="Gohl D.M."/>
        </authorList>
    </citation>
    <scope>NUCLEOTIDE SEQUENCE</scope>
    <source>
        <strain evidence="2">Duluth1</strain>
        <tissue evidence="2">Whole animal</tissue>
    </source>
</reference>